<reference evidence="7 8" key="1">
    <citation type="journal article" date="2019" name="Nat. Ecol. Evol.">
        <title>Megaphylogeny resolves global patterns of mushroom evolution.</title>
        <authorList>
            <person name="Varga T."/>
            <person name="Krizsan K."/>
            <person name="Foldi C."/>
            <person name="Dima B."/>
            <person name="Sanchez-Garcia M."/>
            <person name="Sanchez-Ramirez S."/>
            <person name="Szollosi G.J."/>
            <person name="Szarkandi J.G."/>
            <person name="Papp V."/>
            <person name="Albert L."/>
            <person name="Andreopoulos W."/>
            <person name="Angelini C."/>
            <person name="Antonin V."/>
            <person name="Barry K.W."/>
            <person name="Bougher N.L."/>
            <person name="Buchanan P."/>
            <person name="Buyck B."/>
            <person name="Bense V."/>
            <person name="Catcheside P."/>
            <person name="Chovatia M."/>
            <person name="Cooper J."/>
            <person name="Damon W."/>
            <person name="Desjardin D."/>
            <person name="Finy P."/>
            <person name="Geml J."/>
            <person name="Haridas S."/>
            <person name="Hughes K."/>
            <person name="Justo A."/>
            <person name="Karasinski D."/>
            <person name="Kautmanova I."/>
            <person name="Kiss B."/>
            <person name="Kocsube S."/>
            <person name="Kotiranta H."/>
            <person name="LaButti K.M."/>
            <person name="Lechner B.E."/>
            <person name="Liimatainen K."/>
            <person name="Lipzen A."/>
            <person name="Lukacs Z."/>
            <person name="Mihaltcheva S."/>
            <person name="Morgado L.N."/>
            <person name="Niskanen T."/>
            <person name="Noordeloos M.E."/>
            <person name="Ohm R.A."/>
            <person name="Ortiz-Santana B."/>
            <person name="Ovrebo C."/>
            <person name="Racz N."/>
            <person name="Riley R."/>
            <person name="Savchenko A."/>
            <person name="Shiryaev A."/>
            <person name="Soop K."/>
            <person name="Spirin V."/>
            <person name="Szebenyi C."/>
            <person name="Tomsovsky M."/>
            <person name="Tulloss R.E."/>
            <person name="Uehling J."/>
            <person name="Grigoriev I.V."/>
            <person name="Vagvolgyi C."/>
            <person name="Papp T."/>
            <person name="Martin F.M."/>
            <person name="Miettinen O."/>
            <person name="Hibbett D.S."/>
            <person name="Nagy L.G."/>
        </authorList>
    </citation>
    <scope>NUCLEOTIDE SEQUENCE [LARGE SCALE GENOMIC DNA]</scope>
    <source>
        <strain evidence="7 8">CBS 166.37</strain>
    </source>
</reference>
<organism evidence="7 8">
    <name type="scientific">Crucibulum laeve</name>
    <dbReference type="NCBI Taxonomy" id="68775"/>
    <lineage>
        <taxon>Eukaryota</taxon>
        <taxon>Fungi</taxon>
        <taxon>Dikarya</taxon>
        <taxon>Basidiomycota</taxon>
        <taxon>Agaricomycotina</taxon>
        <taxon>Agaricomycetes</taxon>
        <taxon>Agaricomycetidae</taxon>
        <taxon>Agaricales</taxon>
        <taxon>Agaricineae</taxon>
        <taxon>Nidulariaceae</taxon>
        <taxon>Crucibulum</taxon>
    </lineage>
</organism>
<accession>A0A5C3M1C0</accession>
<proteinExistence type="predicted"/>
<evidence type="ECO:0000256" key="3">
    <source>
        <dbReference type="SAM" id="SignalP"/>
    </source>
</evidence>
<dbReference type="InterPro" id="IPR033433">
    <property type="entry name" value="GtaA_N"/>
</dbReference>
<feature type="region of interest" description="Disordered" evidence="1">
    <location>
        <begin position="788"/>
        <end position="824"/>
    </location>
</feature>
<keyword evidence="3" id="KW-0732">Signal</keyword>
<keyword evidence="2" id="KW-1133">Transmembrane helix</keyword>
<sequence>MGFSLRYLLLVFSMLSEFVDGQSESSLPAPSVPLAVKSPYLNAWINGASPGSTWPTFWTTNRILGWAGYVRVDGQTYQWLGNDGTAANISASYVTPTRSIFTMTAGSLEFNVTFLSPIEPADWNKQSFPFSYLYIDAKLLDNRPHVVQFYSDISGEWASSDNTNKVEWNTTETSSSIFHQIQRSSMQPMVEANDMAEDSTVYYAMAKRSDMTWQTGTDVLLRRNFSDGSLLKNIQDTDFRNIAPIWPVLAFAVDLGTITQTSESLVWAIGVVRDPLIRYVKGSGAELRSSYFRSKYDTVNAAVDDFLSDFDAAKTRALALDNKIMSDGVAVSTKYADLLALSLRQTVGAMDITVGRGSNGKWNTSDVKIFMKDIGTGRRVNAVETLYAALPALLYLNASLAGPLLDSLLEYQASPRYLNSYAATDLGASYPNALGNNTDISAFGVENCGNMLIMTYAHAQKSGDESLIARYYDLLKKWANFLVANSLHTNGSSSADGQVNPDMSNLAIKGITGVFAMSKISEALEKPDASDYKNKAIKLVTDWEGLAISSNHITTYYGVMSSWSLIYNLYAARLLNFSIDDQLYQNQDAFYASQASAAPQFGFPYDTNAIDAAKSQWTMFTAATTTSSTTRDMLVSMVYERAFFNGSVVPFPTTYNTNNGSISPIGGQASPAQGAMFSLLALNTPDKLIALISSPSKSGPDVAVIAGAVVGGVALILAILGLAYFFSRRRQQCKVMPRCFGIEIAPSSTARTCSSLGVLHDEHHNALPPPIMTTKAAAAAVRQSSRMDAPYQNGYPKPQSQSTAELSSSGTYPSTTYPSTVYPSTAAIGDSSELRAQVEELRREMMELRAQRLQDVPPPLYRDLPAGNVSRSSAQPMQVETVN</sequence>
<evidence type="ECO:0000259" key="4">
    <source>
        <dbReference type="Pfam" id="PF16334"/>
    </source>
</evidence>
<dbReference type="PANTHER" id="PTHR31987">
    <property type="entry name" value="GLUTAMINASE A-RELATED"/>
    <property type="match status" value="1"/>
</dbReference>
<dbReference type="Proteomes" id="UP000308652">
    <property type="component" value="Unassembled WGS sequence"/>
</dbReference>
<dbReference type="EMBL" id="ML213602">
    <property type="protein sequence ID" value="TFK38775.1"/>
    <property type="molecule type" value="Genomic_DNA"/>
</dbReference>
<feature type="chain" id="PRO_5022938691" description="DUF1793-domain-containing protein" evidence="3">
    <location>
        <begin position="22"/>
        <end position="883"/>
    </location>
</feature>
<dbReference type="OrthoDB" id="3918848at2759"/>
<dbReference type="InterPro" id="IPR032515">
    <property type="entry name" value="DUF4964"/>
</dbReference>
<feature type="transmembrane region" description="Helical" evidence="2">
    <location>
        <begin position="702"/>
        <end position="726"/>
    </location>
</feature>
<keyword evidence="8" id="KW-1185">Reference proteome</keyword>
<dbReference type="STRING" id="68775.A0A5C3M1C0"/>
<dbReference type="GO" id="GO:0005975">
    <property type="term" value="P:carbohydrate metabolic process"/>
    <property type="evidence" value="ECO:0007669"/>
    <property type="project" value="InterPro"/>
</dbReference>
<feature type="domain" description="Glutaminase A central" evidence="5">
    <location>
        <begin position="332"/>
        <end position="680"/>
    </location>
</feature>
<dbReference type="InterPro" id="IPR032514">
    <property type="entry name" value="GtaA_central"/>
</dbReference>
<evidence type="ECO:0000256" key="2">
    <source>
        <dbReference type="SAM" id="Phobius"/>
    </source>
</evidence>
<evidence type="ECO:0008006" key="9">
    <source>
        <dbReference type="Google" id="ProtNLM"/>
    </source>
</evidence>
<keyword evidence="2" id="KW-0472">Membrane</keyword>
<dbReference type="Pfam" id="PF16335">
    <property type="entry name" value="GtaA_6_Hairpin"/>
    <property type="match status" value="1"/>
</dbReference>
<evidence type="ECO:0000259" key="5">
    <source>
        <dbReference type="Pfam" id="PF16335"/>
    </source>
</evidence>
<dbReference type="PANTHER" id="PTHR31987:SF1">
    <property type="entry name" value="GLUTAMINASE A"/>
    <property type="match status" value="1"/>
</dbReference>
<feature type="compositionally biased region" description="Low complexity" evidence="1">
    <location>
        <begin position="807"/>
        <end position="824"/>
    </location>
</feature>
<keyword evidence="2" id="KW-0812">Transmembrane</keyword>
<evidence type="ECO:0000256" key="1">
    <source>
        <dbReference type="SAM" id="MobiDB-lite"/>
    </source>
</evidence>
<feature type="region of interest" description="Disordered" evidence="1">
    <location>
        <begin position="850"/>
        <end position="883"/>
    </location>
</feature>
<dbReference type="Gene3D" id="1.20.5.510">
    <property type="entry name" value="Single helix bin"/>
    <property type="match status" value="1"/>
</dbReference>
<feature type="signal peptide" evidence="3">
    <location>
        <begin position="1"/>
        <end position="21"/>
    </location>
</feature>
<feature type="compositionally biased region" description="Polar residues" evidence="1">
    <location>
        <begin position="869"/>
        <end position="883"/>
    </location>
</feature>
<feature type="domain" description="DUF4964" evidence="4">
    <location>
        <begin position="16"/>
        <end position="83"/>
    </location>
</feature>
<feature type="domain" description="Glutaminase A N-terminal" evidence="6">
    <location>
        <begin position="97"/>
        <end position="327"/>
    </location>
</feature>
<evidence type="ECO:0000313" key="7">
    <source>
        <dbReference type="EMBL" id="TFK38775.1"/>
    </source>
</evidence>
<evidence type="ECO:0000313" key="8">
    <source>
        <dbReference type="Proteomes" id="UP000308652"/>
    </source>
</evidence>
<name>A0A5C3M1C0_9AGAR</name>
<dbReference type="AlphaFoldDB" id="A0A5C3M1C0"/>
<dbReference type="InterPro" id="IPR052743">
    <property type="entry name" value="Glutaminase_GtaA"/>
</dbReference>
<evidence type="ECO:0000259" key="6">
    <source>
        <dbReference type="Pfam" id="PF17168"/>
    </source>
</evidence>
<dbReference type="Pfam" id="PF16334">
    <property type="entry name" value="DUF4964"/>
    <property type="match status" value="1"/>
</dbReference>
<dbReference type="SUPFAM" id="SSF48208">
    <property type="entry name" value="Six-hairpin glycosidases"/>
    <property type="match status" value="1"/>
</dbReference>
<dbReference type="CDD" id="cd12087">
    <property type="entry name" value="TM_EGFR-like"/>
    <property type="match status" value="1"/>
</dbReference>
<protein>
    <recommendedName>
        <fullName evidence="9">DUF1793-domain-containing protein</fullName>
    </recommendedName>
</protein>
<dbReference type="InterPro" id="IPR008928">
    <property type="entry name" value="6-hairpin_glycosidase_sf"/>
</dbReference>
<gene>
    <name evidence="7" type="ORF">BDQ12DRAFT_651125</name>
</gene>
<dbReference type="Pfam" id="PF17168">
    <property type="entry name" value="DUF5127"/>
    <property type="match status" value="1"/>
</dbReference>